<evidence type="ECO:0000313" key="2">
    <source>
        <dbReference type="Proteomes" id="UP001647509"/>
    </source>
</evidence>
<dbReference type="Proteomes" id="UP001647509">
    <property type="component" value="Unassembled WGS sequence"/>
</dbReference>
<accession>A0ACC5UBG1</accession>
<evidence type="ECO:0000313" key="1">
    <source>
        <dbReference type="EMBL" id="MBU2951647.1"/>
    </source>
</evidence>
<name>A0ACC5UBG1_9FLAO</name>
<sequence length="241" mass="28366">MWKTRLLAILICVVYLLFVYFQVKGGDGFLMTLSEVLLVPMVAFGYFAFEKKKTFYFSGFILLFALSELLDLFVDSFNYEMYYLFGNALYMVGYTFLLLEILKSTDFNYLLKRFKVHFIVLIALDIYMVYVLQSIVDPFIDQSYKYYMEMFYNLLMVVVLSIALLNYVHKENRKATFLFLGSVLIVFSEVIWTANTYIVDIDFLGIISKTLALAAFFCFYVQVQYLNEEGKDTRVKLDNKY</sequence>
<reference evidence="1" key="1">
    <citation type="submission" date="2021-05" db="EMBL/GenBank/DDBJ databases">
        <title>Draft genomes of bacteria isolated from model marine particles.</title>
        <authorList>
            <person name="Datta M.S."/>
            <person name="Schwartzman J.A."/>
            <person name="Enke T.N."/>
            <person name="Saavedra J."/>
            <person name="Cermak N."/>
            <person name="Cordero O.X."/>
        </authorList>
    </citation>
    <scope>NUCLEOTIDE SEQUENCE</scope>
    <source>
        <strain evidence="1">I2M19</strain>
    </source>
</reference>
<keyword evidence="2" id="KW-1185">Reference proteome</keyword>
<comment type="caution">
    <text evidence="1">The sequence shown here is derived from an EMBL/GenBank/DDBJ whole genome shotgun (WGS) entry which is preliminary data.</text>
</comment>
<gene>
    <name evidence="1" type="ORF">KO493_13150</name>
</gene>
<dbReference type="EMBL" id="JAHKPD010000018">
    <property type="protein sequence ID" value="MBU2951647.1"/>
    <property type="molecule type" value="Genomic_DNA"/>
</dbReference>
<protein>
    <submittedName>
        <fullName evidence="1">FUSC family protein</fullName>
    </submittedName>
</protein>
<organism evidence="1 2">
    <name type="scientific">Pseudotamlana agarivorans</name>
    <dbReference type="NCBI Taxonomy" id="481183"/>
    <lineage>
        <taxon>Bacteria</taxon>
        <taxon>Pseudomonadati</taxon>
        <taxon>Bacteroidota</taxon>
        <taxon>Flavobacteriia</taxon>
        <taxon>Flavobacteriales</taxon>
        <taxon>Flavobacteriaceae</taxon>
        <taxon>Pseudotamlana</taxon>
    </lineage>
</organism>
<proteinExistence type="predicted"/>